<organism evidence="2 3">
    <name type="scientific">Dictyocaulus viviparus</name>
    <name type="common">Bovine lungworm</name>
    <dbReference type="NCBI Taxonomy" id="29172"/>
    <lineage>
        <taxon>Eukaryota</taxon>
        <taxon>Metazoa</taxon>
        <taxon>Ecdysozoa</taxon>
        <taxon>Nematoda</taxon>
        <taxon>Chromadorea</taxon>
        <taxon>Rhabditida</taxon>
        <taxon>Rhabditina</taxon>
        <taxon>Rhabditomorpha</taxon>
        <taxon>Strongyloidea</taxon>
        <taxon>Metastrongylidae</taxon>
        <taxon>Dictyocaulus</taxon>
    </lineage>
</organism>
<sequence length="241" mass="27110">MEDIQGQDCAMPTCMPSTSYMDGFRKIDLDFTNSLTADSTLGNYSSISSTVPTRDVLPESYTMTDFESDLELDVMPIKEDEDILYGRLLDVLVRDIKLLTYNNAALVDEVSRLNYAIFVASEERKVLARRSCHHDRNRIRRLQTANKRKCDAQRRQQEQLTIAETQENIAQIKAKMAKTAVSPQKVVPSMCNDSSCSSLDVAAIKRSVEAEQRALEDNAPSKKTTRKVSESVQLGWSSTLN</sequence>
<reference evidence="2 3" key="1">
    <citation type="submission" date="2013-11" db="EMBL/GenBank/DDBJ databases">
        <title>Draft genome of the bovine lungworm Dictyocaulus viviparus.</title>
        <authorList>
            <person name="Mitreva M."/>
        </authorList>
    </citation>
    <scope>NUCLEOTIDE SEQUENCE [LARGE SCALE GENOMIC DNA]</scope>
    <source>
        <strain evidence="2 3">HannoverDv2000</strain>
    </source>
</reference>
<evidence type="ECO:0000313" key="3">
    <source>
        <dbReference type="Proteomes" id="UP000053766"/>
    </source>
</evidence>
<gene>
    <name evidence="2" type="ORF">DICVIV_08697</name>
</gene>
<protein>
    <submittedName>
        <fullName evidence="2">Uncharacterized protein</fullName>
    </submittedName>
</protein>
<reference evidence="3" key="2">
    <citation type="journal article" date="2016" name="Sci. Rep.">
        <title>Dictyocaulus viviparus genome, variome and transcriptome elucidate lungworm biology and support future intervention.</title>
        <authorList>
            <person name="McNulty S.N."/>
            <person name="Strube C."/>
            <person name="Rosa B.A."/>
            <person name="Martin J.C."/>
            <person name="Tyagi R."/>
            <person name="Choi Y.J."/>
            <person name="Wang Q."/>
            <person name="Hallsworth Pepin K."/>
            <person name="Zhang X."/>
            <person name="Ozersky P."/>
            <person name="Wilson R.K."/>
            <person name="Sternberg P.W."/>
            <person name="Gasser R.B."/>
            <person name="Mitreva M."/>
        </authorList>
    </citation>
    <scope>NUCLEOTIDE SEQUENCE [LARGE SCALE GENOMIC DNA]</scope>
    <source>
        <strain evidence="3">HannoverDv2000</strain>
    </source>
</reference>
<dbReference type="Proteomes" id="UP000053766">
    <property type="component" value="Unassembled WGS sequence"/>
</dbReference>
<feature type="region of interest" description="Disordered" evidence="1">
    <location>
        <begin position="213"/>
        <end position="241"/>
    </location>
</feature>
<dbReference type="AlphaFoldDB" id="A0A0D8XKV0"/>
<keyword evidence="3" id="KW-1185">Reference proteome</keyword>
<accession>A0A0D8XKV0</accession>
<dbReference type="EMBL" id="KN716418">
    <property type="protein sequence ID" value="KJH45243.1"/>
    <property type="molecule type" value="Genomic_DNA"/>
</dbReference>
<feature type="compositionally biased region" description="Polar residues" evidence="1">
    <location>
        <begin position="230"/>
        <end position="241"/>
    </location>
</feature>
<proteinExistence type="predicted"/>
<evidence type="ECO:0000256" key="1">
    <source>
        <dbReference type="SAM" id="MobiDB-lite"/>
    </source>
</evidence>
<dbReference type="OrthoDB" id="285793at2759"/>
<name>A0A0D8XKV0_DICVI</name>
<evidence type="ECO:0000313" key="2">
    <source>
        <dbReference type="EMBL" id="KJH45243.1"/>
    </source>
</evidence>
<dbReference type="STRING" id="29172.A0A0D8XKV0"/>